<sequence>MRRWFDLSAETDREELKPAYLGKRVVVAVRPERNGERLPGADAADVMISVKSIRFVKQVTSLLELPAILVARQQLGAAIDTVVHLAAAGHCGGSVDHRRCASRRRVQYRGGEDQREQGGGKGKDRGHGVTCWMA</sequence>
<feature type="compositionally biased region" description="Basic and acidic residues" evidence="1">
    <location>
        <begin position="110"/>
        <end position="127"/>
    </location>
</feature>
<evidence type="ECO:0000256" key="1">
    <source>
        <dbReference type="SAM" id="MobiDB-lite"/>
    </source>
</evidence>
<dbReference type="Proteomes" id="UP000619512">
    <property type="component" value="Unassembled WGS sequence"/>
</dbReference>
<dbReference type="AlphaFoldDB" id="A0AA87XZ42"/>
<feature type="region of interest" description="Disordered" evidence="1">
    <location>
        <begin position="106"/>
        <end position="134"/>
    </location>
</feature>
<protein>
    <submittedName>
        <fullName evidence="2">Uncharacterized protein</fullName>
    </submittedName>
</protein>
<proteinExistence type="predicted"/>
<dbReference type="EMBL" id="BMWW01000001">
    <property type="protein sequence ID" value="GGY73393.1"/>
    <property type="molecule type" value="Genomic_DNA"/>
</dbReference>
<accession>A0AA87XZ42</accession>
<name>A0AA87XZ42_9BURK</name>
<reference evidence="2" key="1">
    <citation type="journal article" date="2014" name="Int. J. Syst. Evol. Microbiol.">
        <title>Complete genome sequence of Corynebacterium casei LMG S-19264T (=DSM 44701T), isolated from a smear-ripened cheese.</title>
        <authorList>
            <consortium name="US DOE Joint Genome Institute (JGI-PGF)"/>
            <person name="Walter F."/>
            <person name="Albersmeier A."/>
            <person name="Kalinowski J."/>
            <person name="Ruckert C."/>
        </authorList>
    </citation>
    <scope>NUCLEOTIDE SEQUENCE</scope>
    <source>
        <strain evidence="2">KCTC 12344</strain>
    </source>
</reference>
<evidence type="ECO:0000313" key="3">
    <source>
        <dbReference type="Proteomes" id="UP000619512"/>
    </source>
</evidence>
<reference evidence="2" key="2">
    <citation type="submission" date="2022-12" db="EMBL/GenBank/DDBJ databases">
        <authorList>
            <person name="Sun Q."/>
            <person name="Kim S."/>
        </authorList>
    </citation>
    <scope>NUCLEOTIDE SEQUENCE</scope>
    <source>
        <strain evidence="2">KCTC 12344</strain>
    </source>
</reference>
<organism evidence="2 3">
    <name type="scientific">Pseudoduganella plicata</name>
    <dbReference type="NCBI Taxonomy" id="321984"/>
    <lineage>
        <taxon>Bacteria</taxon>
        <taxon>Pseudomonadati</taxon>
        <taxon>Pseudomonadota</taxon>
        <taxon>Betaproteobacteria</taxon>
        <taxon>Burkholderiales</taxon>
        <taxon>Oxalobacteraceae</taxon>
        <taxon>Telluria group</taxon>
        <taxon>Pseudoduganella</taxon>
    </lineage>
</organism>
<comment type="caution">
    <text evidence="2">The sequence shown here is derived from an EMBL/GenBank/DDBJ whole genome shotgun (WGS) entry which is preliminary data.</text>
</comment>
<gene>
    <name evidence="2" type="ORF">GCM10007388_01870</name>
</gene>
<evidence type="ECO:0000313" key="2">
    <source>
        <dbReference type="EMBL" id="GGY73393.1"/>
    </source>
</evidence>